<reference evidence="9 10" key="1">
    <citation type="journal article" date="2014" name="Nat. Genet.">
        <title>Genome sequence of the hot pepper provides insights into the evolution of pungency in Capsicum species.</title>
        <authorList>
            <person name="Kim S."/>
            <person name="Park M."/>
            <person name="Yeom S.I."/>
            <person name="Kim Y.M."/>
            <person name="Lee J.M."/>
            <person name="Lee H.A."/>
            <person name="Seo E."/>
            <person name="Choi J."/>
            <person name="Cheong K."/>
            <person name="Kim K.T."/>
            <person name="Jung K."/>
            <person name="Lee G.W."/>
            <person name="Oh S.K."/>
            <person name="Bae C."/>
            <person name="Kim S.B."/>
            <person name="Lee H.Y."/>
            <person name="Kim S.Y."/>
            <person name="Kim M.S."/>
            <person name="Kang B.C."/>
            <person name="Jo Y.D."/>
            <person name="Yang H.B."/>
            <person name="Jeong H.J."/>
            <person name="Kang W.H."/>
            <person name="Kwon J.K."/>
            <person name="Shin C."/>
            <person name="Lim J.Y."/>
            <person name="Park J.H."/>
            <person name="Huh J.H."/>
            <person name="Kim J.S."/>
            <person name="Kim B.D."/>
            <person name="Cohen O."/>
            <person name="Paran I."/>
            <person name="Suh M.C."/>
            <person name="Lee S.B."/>
            <person name="Kim Y.K."/>
            <person name="Shin Y."/>
            <person name="Noh S.J."/>
            <person name="Park J."/>
            <person name="Seo Y.S."/>
            <person name="Kwon S.Y."/>
            <person name="Kim H.A."/>
            <person name="Park J.M."/>
            <person name="Kim H.J."/>
            <person name="Choi S.B."/>
            <person name="Bosland P.W."/>
            <person name="Reeves G."/>
            <person name="Jo S.H."/>
            <person name="Lee B.W."/>
            <person name="Cho H.T."/>
            <person name="Choi H.S."/>
            <person name="Lee M.S."/>
            <person name="Yu Y."/>
            <person name="Do Choi Y."/>
            <person name="Park B.S."/>
            <person name="van Deynze A."/>
            <person name="Ashrafi H."/>
            <person name="Hill T."/>
            <person name="Kim W.T."/>
            <person name="Pai H.S."/>
            <person name="Ahn H.K."/>
            <person name="Yeam I."/>
            <person name="Giovannoni J.J."/>
            <person name="Rose J.K."/>
            <person name="Sorensen I."/>
            <person name="Lee S.J."/>
            <person name="Kim R.W."/>
            <person name="Choi I.Y."/>
            <person name="Choi B.S."/>
            <person name="Lim J.S."/>
            <person name="Lee Y.H."/>
            <person name="Choi D."/>
        </authorList>
    </citation>
    <scope>NUCLEOTIDE SEQUENCE [LARGE SCALE GENOMIC DNA]</scope>
    <source>
        <strain evidence="10">cv. CM334</strain>
    </source>
</reference>
<evidence type="ECO:0000313" key="10">
    <source>
        <dbReference type="Proteomes" id="UP000222542"/>
    </source>
</evidence>
<keyword evidence="5" id="KW-1133">Transmembrane helix</keyword>
<proteinExistence type="predicted"/>
<dbReference type="PROSITE" id="PS00107">
    <property type="entry name" value="PROTEIN_KINASE_ATP"/>
    <property type="match status" value="1"/>
</dbReference>
<evidence type="ECO:0000256" key="1">
    <source>
        <dbReference type="ARBA" id="ARBA00004370"/>
    </source>
</evidence>
<keyword evidence="4" id="KW-0677">Repeat</keyword>
<dbReference type="Gramene" id="PHT82731">
    <property type="protein sequence ID" value="PHT82731"/>
    <property type="gene ID" value="T459_11174"/>
</dbReference>
<dbReference type="GO" id="GO:0005524">
    <property type="term" value="F:ATP binding"/>
    <property type="evidence" value="ECO:0007669"/>
    <property type="project" value="UniProtKB-UniRule"/>
</dbReference>
<keyword evidence="7" id="KW-0067">ATP-binding</keyword>
<gene>
    <name evidence="9" type="ORF">T459_11174</name>
</gene>
<accession>A0A2G2ZLD0</accession>
<dbReference type="PANTHER" id="PTHR27008">
    <property type="entry name" value="OS04G0122200 PROTEIN"/>
    <property type="match status" value="1"/>
</dbReference>
<keyword evidence="2" id="KW-0433">Leucine-rich repeat</keyword>
<protein>
    <recommendedName>
        <fullName evidence="8">Protein kinase domain-containing protein</fullName>
    </recommendedName>
</protein>
<feature type="domain" description="Protein kinase" evidence="8">
    <location>
        <begin position="18"/>
        <end position="78"/>
    </location>
</feature>
<comment type="caution">
    <text evidence="9">The sequence shown here is derived from an EMBL/GenBank/DDBJ whole genome shotgun (WGS) entry which is preliminary data.</text>
</comment>
<dbReference type="OMA" id="FQDEHAR"/>
<evidence type="ECO:0000256" key="6">
    <source>
        <dbReference type="ARBA" id="ARBA00023136"/>
    </source>
</evidence>
<evidence type="ECO:0000259" key="8">
    <source>
        <dbReference type="PROSITE" id="PS50011"/>
    </source>
</evidence>
<evidence type="ECO:0000256" key="7">
    <source>
        <dbReference type="PROSITE-ProRule" id="PRU10141"/>
    </source>
</evidence>
<evidence type="ECO:0000256" key="3">
    <source>
        <dbReference type="ARBA" id="ARBA00022692"/>
    </source>
</evidence>
<dbReference type="GO" id="GO:0004672">
    <property type="term" value="F:protein kinase activity"/>
    <property type="evidence" value="ECO:0007669"/>
    <property type="project" value="InterPro"/>
</dbReference>
<dbReference type="PROSITE" id="PS50011">
    <property type="entry name" value="PROTEIN_KINASE_DOM"/>
    <property type="match status" value="1"/>
</dbReference>
<evidence type="ECO:0000256" key="5">
    <source>
        <dbReference type="ARBA" id="ARBA00022989"/>
    </source>
</evidence>
<keyword evidence="6" id="KW-0472">Membrane</keyword>
<dbReference type="SUPFAM" id="SSF56112">
    <property type="entry name" value="Protein kinase-like (PK-like)"/>
    <property type="match status" value="1"/>
</dbReference>
<feature type="binding site" evidence="7">
    <location>
        <position position="46"/>
    </location>
    <ligand>
        <name>ATP</name>
        <dbReference type="ChEBI" id="CHEBI:30616"/>
    </ligand>
</feature>
<dbReference type="InterPro" id="IPR000719">
    <property type="entry name" value="Prot_kinase_dom"/>
</dbReference>
<dbReference type="InterPro" id="IPR001245">
    <property type="entry name" value="Ser-Thr/Tyr_kinase_cat_dom"/>
</dbReference>
<organism evidence="9 10">
    <name type="scientific">Capsicum annuum</name>
    <name type="common">Capsicum pepper</name>
    <dbReference type="NCBI Taxonomy" id="4072"/>
    <lineage>
        <taxon>Eukaryota</taxon>
        <taxon>Viridiplantae</taxon>
        <taxon>Streptophyta</taxon>
        <taxon>Embryophyta</taxon>
        <taxon>Tracheophyta</taxon>
        <taxon>Spermatophyta</taxon>
        <taxon>Magnoliopsida</taxon>
        <taxon>eudicotyledons</taxon>
        <taxon>Gunneridae</taxon>
        <taxon>Pentapetalae</taxon>
        <taxon>asterids</taxon>
        <taxon>lamiids</taxon>
        <taxon>Solanales</taxon>
        <taxon>Solanaceae</taxon>
        <taxon>Solanoideae</taxon>
        <taxon>Capsiceae</taxon>
        <taxon>Capsicum</taxon>
    </lineage>
</organism>
<evidence type="ECO:0000313" key="9">
    <source>
        <dbReference type="EMBL" id="PHT82731.1"/>
    </source>
</evidence>
<name>A0A2G2ZLD0_CAPAN</name>
<keyword evidence="7" id="KW-0547">Nucleotide-binding</keyword>
<dbReference type="Gene3D" id="3.30.200.20">
    <property type="entry name" value="Phosphorylase Kinase, domain 1"/>
    <property type="match status" value="1"/>
</dbReference>
<dbReference type="InterPro" id="IPR011009">
    <property type="entry name" value="Kinase-like_dom_sf"/>
</dbReference>
<dbReference type="Pfam" id="PF07714">
    <property type="entry name" value="PK_Tyr_Ser-Thr"/>
    <property type="match status" value="1"/>
</dbReference>
<dbReference type="InterPro" id="IPR051809">
    <property type="entry name" value="Plant_receptor-like_S/T_kinase"/>
</dbReference>
<dbReference type="EMBL" id="AYRZ02000004">
    <property type="protein sequence ID" value="PHT82731.1"/>
    <property type="molecule type" value="Genomic_DNA"/>
</dbReference>
<dbReference type="Proteomes" id="UP000222542">
    <property type="component" value="Unassembled WGS sequence"/>
</dbReference>
<keyword evidence="3" id="KW-0812">Transmembrane</keyword>
<evidence type="ECO:0000256" key="2">
    <source>
        <dbReference type="ARBA" id="ARBA00022614"/>
    </source>
</evidence>
<comment type="subcellular location">
    <subcellularLocation>
        <location evidence="1">Membrane</location>
    </subcellularLocation>
</comment>
<dbReference type="AlphaFoldDB" id="A0A2G2ZLD0"/>
<reference evidence="9 10" key="2">
    <citation type="journal article" date="2017" name="Genome Biol.">
        <title>New reference genome sequences of hot pepper reveal the massive evolution of plant disease-resistance genes by retroduplication.</title>
        <authorList>
            <person name="Kim S."/>
            <person name="Park J."/>
            <person name="Yeom S.I."/>
            <person name="Kim Y.M."/>
            <person name="Seo E."/>
            <person name="Kim K.T."/>
            <person name="Kim M.S."/>
            <person name="Lee J.M."/>
            <person name="Cheong K."/>
            <person name="Shin H.S."/>
            <person name="Kim S.B."/>
            <person name="Han K."/>
            <person name="Lee J."/>
            <person name="Park M."/>
            <person name="Lee H.A."/>
            <person name="Lee H.Y."/>
            <person name="Lee Y."/>
            <person name="Oh S."/>
            <person name="Lee J.H."/>
            <person name="Choi E."/>
            <person name="Choi E."/>
            <person name="Lee S.E."/>
            <person name="Jeon J."/>
            <person name="Kim H."/>
            <person name="Choi G."/>
            <person name="Song H."/>
            <person name="Lee J."/>
            <person name="Lee S.C."/>
            <person name="Kwon J.K."/>
            <person name="Lee H.Y."/>
            <person name="Koo N."/>
            <person name="Hong Y."/>
            <person name="Kim R.W."/>
            <person name="Kang W.H."/>
            <person name="Huh J.H."/>
            <person name="Kang B.C."/>
            <person name="Yang T.J."/>
            <person name="Lee Y.H."/>
            <person name="Bennetzen J.L."/>
            <person name="Choi D."/>
        </authorList>
    </citation>
    <scope>NUCLEOTIDE SEQUENCE [LARGE SCALE GENOMIC DNA]</scope>
    <source>
        <strain evidence="10">cv. CM334</strain>
    </source>
</reference>
<sequence>MTQERISYYELLQATDALSESNLIGSGSFGSVYKGNLRSGTAIAVKVFNLQLDAAFRSFDTECDVLRSFRHRNLALRL</sequence>
<dbReference type="InterPro" id="IPR017441">
    <property type="entry name" value="Protein_kinase_ATP_BS"/>
</dbReference>
<evidence type="ECO:0000256" key="4">
    <source>
        <dbReference type="ARBA" id="ARBA00022737"/>
    </source>
</evidence>
<dbReference type="PANTHER" id="PTHR27008:SF585">
    <property type="entry name" value="PROTEIN KINASE DOMAIN-CONTAINING PROTEIN"/>
    <property type="match status" value="1"/>
</dbReference>
<keyword evidence="10" id="KW-1185">Reference proteome</keyword>
<dbReference type="GO" id="GO:0016020">
    <property type="term" value="C:membrane"/>
    <property type="evidence" value="ECO:0007669"/>
    <property type="project" value="UniProtKB-SubCell"/>
</dbReference>